<name>A0AAD0WDW8_9GAMM</name>
<keyword evidence="3 4" id="KW-0732">Signal</keyword>
<dbReference type="AlphaFoldDB" id="A0AAD0WDW8"/>
<feature type="domain" description="Periplasmic binding protein" evidence="5">
    <location>
        <begin position="32"/>
        <end position="247"/>
    </location>
</feature>
<evidence type="ECO:0000256" key="4">
    <source>
        <dbReference type="SAM" id="SignalP"/>
    </source>
</evidence>
<keyword evidence="8" id="KW-1185">Reference proteome</keyword>
<feature type="chain" id="PRO_5042283871" evidence="4">
    <location>
        <begin position="22"/>
        <end position="347"/>
    </location>
</feature>
<evidence type="ECO:0000259" key="5">
    <source>
        <dbReference type="Pfam" id="PF13407"/>
    </source>
</evidence>
<evidence type="ECO:0000313" key="7">
    <source>
        <dbReference type="EMBL" id="SFT53389.1"/>
    </source>
</evidence>
<comment type="similarity">
    <text evidence="2">Belongs to the bacterial solute-binding protein 2 family.</text>
</comment>
<evidence type="ECO:0000256" key="3">
    <source>
        <dbReference type="ARBA" id="ARBA00022729"/>
    </source>
</evidence>
<dbReference type="EMBL" id="CP032091">
    <property type="protein sequence ID" value="AXV66924.1"/>
    <property type="molecule type" value="Genomic_DNA"/>
</dbReference>
<keyword evidence="7" id="KW-0762">Sugar transport</keyword>
<gene>
    <name evidence="6" type="ORF">D0907_16470</name>
    <name evidence="7" type="ORF">SAMN04487854_104130</name>
</gene>
<accession>A0AAD0WDW8</accession>
<dbReference type="KEGG" id="pdj:D0907_16470"/>
<keyword evidence="7" id="KW-0813">Transport</keyword>
<dbReference type="EMBL" id="FPAZ01000004">
    <property type="protein sequence ID" value="SFT53389.1"/>
    <property type="molecule type" value="Genomic_DNA"/>
</dbReference>
<evidence type="ECO:0000256" key="2">
    <source>
        <dbReference type="ARBA" id="ARBA00007639"/>
    </source>
</evidence>
<sequence length="347" mass="38301">MLKTVLFIALLAFLPSTYAQYNVIFINPGHANTNVTGPFWYEVSQLMRDAAEDFDLNLTIHYANRNHILMKELVADAVKQSPDMLVLVDEKGVLTKQLLNLPAFSTPIYFLLNRPTDNELRALKNKGINIAGSVVPDNVQAGHLLAKQLISKAQLPASIYAINGDHTTPAALDRKTGLEAFTAQHAQVNIAAQGVANWSSPQAYRQSLGLLTHHPDIQVIWSANDAMALGAIRALNEKKRRTDVLVGAINWPLRAAAEKIDVCIGGHVTLGALAMINIHAILANYEHKVLHQKIAIFRPHTQKTLKLVEQIHSNTLAINFKVFSKEHKTPLLFSIESLMNEASENAL</sequence>
<proteinExistence type="inferred from homology"/>
<dbReference type="GO" id="GO:0055085">
    <property type="term" value="P:transmembrane transport"/>
    <property type="evidence" value="ECO:0007669"/>
    <property type="project" value="UniProtKB-ARBA"/>
</dbReference>
<dbReference type="Pfam" id="PF13407">
    <property type="entry name" value="Peripla_BP_4"/>
    <property type="match status" value="1"/>
</dbReference>
<dbReference type="PANTHER" id="PTHR46847">
    <property type="entry name" value="D-ALLOSE-BINDING PERIPLASMIC PROTEIN-RELATED"/>
    <property type="match status" value="1"/>
</dbReference>
<reference evidence="7 8" key="1">
    <citation type="submission" date="2016-10" db="EMBL/GenBank/DDBJ databases">
        <authorList>
            <person name="Varghese N."/>
            <person name="Submissions S."/>
        </authorList>
    </citation>
    <scope>NUCLEOTIDE SEQUENCE [LARGE SCALE GENOMIC DNA]</scope>
    <source>
        <strain evidence="7 8">CGMCC 1.8499</strain>
    </source>
</reference>
<reference evidence="6 9" key="2">
    <citation type="submission" date="2018-08" db="EMBL/GenBank/DDBJ databases">
        <title>Draft genome sequence of Pseudoalteromonas donghaensis HJ51.</title>
        <authorList>
            <person name="Oh J."/>
            <person name="Roh D."/>
        </authorList>
    </citation>
    <scope>NUCLEOTIDE SEQUENCE [LARGE SCALE GENOMIC DNA]</scope>
    <source>
        <strain evidence="6 9">HJ51</strain>
        <plasmid evidence="6 9">unnamed1</plasmid>
    </source>
</reference>
<evidence type="ECO:0000313" key="6">
    <source>
        <dbReference type="EMBL" id="AXV66924.1"/>
    </source>
</evidence>
<dbReference type="PANTHER" id="PTHR46847:SF1">
    <property type="entry name" value="D-ALLOSE-BINDING PERIPLASMIC PROTEIN-RELATED"/>
    <property type="match status" value="1"/>
</dbReference>
<dbReference type="InterPro" id="IPR025997">
    <property type="entry name" value="SBP_2_dom"/>
</dbReference>
<protein>
    <submittedName>
        <fullName evidence="7">ABC-type sugar transport system, substrate-binding protein, contains N-terminal xre family HTH domain</fullName>
    </submittedName>
    <submittedName>
        <fullName evidence="6">Sugar ABC transporter substrate-binding protein</fullName>
    </submittedName>
</protein>
<dbReference type="GO" id="GO:0030313">
    <property type="term" value="C:cell envelope"/>
    <property type="evidence" value="ECO:0007669"/>
    <property type="project" value="UniProtKB-SubCell"/>
</dbReference>
<feature type="signal peptide" evidence="4">
    <location>
        <begin position="1"/>
        <end position="21"/>
    </location>
</feature>
<keyword evidence="6" id="KW-0614">Plasmid</keyword>
<dbReference type="GO" id="GO:0030246">
    <property type="term" value="F:carbohydrate binding"/>
    <property type="evidence" value="ECO:0007669"/>
    <property type="project" value="UniProtKB-ARBA"/>
</dbReference>
<dbReference type="GeneID" id="99507076"/>
<dbReference type="SUPFAM" id="SSF53822">
    <property type="entry name" value="Periplasmic binding protein-like I"/>
    <property type="match status" value="1"/>
</dbReference>
<evidence type="ECO:0000313" key="8">
    <source>
        <dbReference type="Proteomes" id="UP000183805"/>
    </source>
</evidence>
<dbReference type="Proteomes" id="UP000264605">
    <property type="component" value="Plasmid unnamed1"/>
</dbReference>
<dbReference type="RefSeq" id="WP_051501865.1">
    <property type="nucleotide sequence ID" value="NZ_CP032091.1"/>
</dbReference>
<comment type="subcellular location">
    <subcellularLocation>
        <location evidence="1">Cell envelope</location>
    </subcellularLocation>
</comment>
<dbReference type="CDD" id="cd06324">
    <property type="entry name" value="PBP1_ABC_sugar_binding-like"/>
    <property type="match status" value="1"/>
</dbReference>
<evidence type="ECO:0000256" key="1">
    <source>
        <dbReference type="ARBA" id="ARBA00004196"/>
    </source>
</evidence>
<organism evidence="6 9">
    <name type="scientific">Pseudoalteromonas lipolytica</name>
    <dbReference type="NCBI Taxonomy" id="570156"/>
    <lineage>
        <taxon>Bacteria</taxon>
        <taxon>Pseudomonadati</taxon>
        <taxon>Pseudomonadota</taxon>
        <taxon>Gammaproteobacteria</taxon>
        <taxon>Alteromonadales</taxon>
        <taxon>Pseudoalteromonadaceae</taxon>
        <taxon>Pseudoalteromonas</taxon>
    </lineage>
</organism>
<geneLocation type="plasmid" evidence="6 9">
    <name>unnamed1</name>
</geneLocation>
<dbReference type="InterPro" id="IPR028082">
    <property type="entry name" value="Peripla_BP_I"/>
</dbReference>
<dbReference type="Gene3D" id="3.40.50.2300">
    <property type="match status" value="2"/>
</dbReference>
<evidence type="ECO:0000313" key="9">
    <source>
        <dbReference type="Proteomes" id="UP000264605"/>
    </source>
</evidence>
<dbReference type="Proteomes" id="UP000183805">
    <property type="component" value="Unassembled WGS sequence"/>
</dbReference>